<dbReference type="InterPro" id="IPR057244">
    <property type="entry name" value="GAIN_B"/>
</dbReference>
<reference evidence="12" key="1">
    <citation type="submission" date="2025-08" db="UniProtKB">
        <authorList>
            <consortium name="RefSeq"/>
        </authorList>
    </citation>
    <scope>IDENTIFICATION</scope>
</reference>
<accession>A0ABM4C1F2</accession>
<feature type="compositionally biased region" description="Basic residues" evidence="7">
    <location>
        <begin position="1271"/>
        <end position="1286"/>
    </location>
</feature>
<feature type="region of interest" description="Disordered" evidence="7">
    <location>
        <begin position="505"/>
        <end position="547"/>
    </location>
</feature>
<dbReference type="InterPro" id="IPR013980">
    <property type="entry name" value="MANSC_dom"/>
</dbReference>
<dbReference type="RefSeq" id="XP_065655375.1">
    <property type="nucleotide sequence ID" value="XM_065799303.1"/>
</dbReference>
<dbReference type="InterPro" id="IPR051587">
    <property type="entry name" value="Adhesion_GPCR"/>
</dbReference>
<evidence type="ECO:0000259" key="10">
    <source>
        <dbReference type="PROSITE" id="PS50227"/>
    </source>
</evidence>
<feature type="domain" description="GAIN-B" evidence="9">
    <location>
        <begin position="2398"/>
        <end position="2557"/>
    </location>
</feature>
<organism evidence="11 12">
    <name type="scientific">Hydra vulgaris</name>
    <name type="common">Hydra</name>
    <name type="synonym">Hydra attenuata</name>
    <dbReference type="NCBI Taxonomy" id="6087"/>
    <lineage>
        <taxon>Eukaryota</taxon>
        <taxon>Metazoa</taxon>
        <taxon>Cnidaria</taxon>
        <taxon>Hydrozoa</taxon>
        <taxon>Hydroidolina</taxon>
        <taxon>Anthoathecata</taxon>
        <taxon>Aplanulata</taxon>
        <taxon>Hydridae</taxon>
        <taxon>Hydra</taxon>
    </lineage>
</organism>
<evidence type="ECO:0000259" key="9">
    <source>
        <dbReference type="PROSITE" id="PS50221"/>
    </source>
</evidence>
<dbReference type="Gene3D" id="4.10.1240.10">
    <property type="entry name" value="GPCR, family 2, extracellular hormone receptor domain"/>
    <property type="match status" value="1"/>
</dbReference>
<dbReference type="InterPro" id="IPR001879">
    <property type="entry name" value="GPCR_2_extracellular_dom"/>
</dbReference>
<keyword evidence="5" id="KW-1015">Disulfide bond</keyword>
<dbReference type="PROSITE" id="PS50227">
    <property type="entry name" value="G_PROTEIN_RECEP_F2_3"/>
    <property type="match status" value="1"/>
</dbReference>
<feature type="region of interest" description="Disordered" evidence="7">
    <location>
        <begin position="896"/>
        <end position="1105"/>
    </location>
</feature>
<feature type="compositionally biased region" description="Basic residues" evidence="7">
    <location>
        <begin position="938"/>
        <end position="955"/>
    </location>
</feature>
<dbReference type="Proteomes" id="UP001652625">
    <property type="component" value="Chromosome 06"/>
</dbReference>
<evidence type="ECO:0000256" key="8">
    <source>
        <dbReference type="SAM" id="SignalP"/>
    </source>
</evidence>
<evidence type="ECO:0000256" key="5">
    <source>
        <dbReference type="ARBA" id="ARBA00023157"/>
    </source>
</evidence>
<proteinExistence type="predicted"/>
<feature type="compositionally biased region" description="Basic and acidic residues" evidence="7">
    <location>
        <begin position="685"/>
        <end position="698"/>
    </location>
</feature>
<dbReference type="PANTHER" id="PTHR45813:SF8">
    <property type="entry name" value="IG-LIKE DOMAIN-CONTAINING PROTEIN"/>
    <property type="match status" value="1"/>
</dbReference>
<evidence type="ECO:0000313" key="12">
    <source>
        <dbReference type="RefSeq" id="XP_065655375.1"/>
    </source>
</evidence>
<dbReference type="PROSITE" id="PS50221">
    <property type="entry name" value="GAIN_B"/>
    <property type="match status" value="1"/>
</dbReference>
<feature type="chain" id="PRO_5045432600" evidence="8">
    <location>
        <begin position="22"/>
        <end position="3187"/>
    </location>
</feature>
<keyword evidence="11" id="KW-1185">Reference proteome</keyword>
<evidence type="ECO:0000256" key="3">
    <source>
        <dbReference type="ARBA" id="ARBA00022989"/>
    </source>
</evidence>
<evidence type="ECO:0000256" key="1">
    <source>
        <dbReference type="ARBA" id="ARBA00004370"/>
    </source>
</evidence>
<feature type="compositionally biased region" description="Basic and acidic residues" evidence="7">
    <location>
        <begin position="2004"/>
        <end position="2035"/>
    </location>
</feature>
<keyword evidence="2" id="KW-0812">Transmembrane</keyword>
<feature type="domain" description="G-protein coupled receptors family 2 profile 1" evidence="10">
    <location>
        <begin position="2182"/>
        <end position="2264"/>
    </location>
</feature>
<feature type="region of interest" description="Disordered" evidence="7">
    <location>
        <begin position="1170"/>
        <end position="1206"/>
    </location>
</feature>
<feature type="region of interest" description="Disordered" evidence="7">
    <location>
        <begin position="639"/>
        <end position="872"/>
    </location>
</feature>
<feature type="compositionally biased region" description="Basic residues" evidence="7">
    <location>
        <begin position="578"/>
        <end position="588"/>
    </location>
</feature>
<dbReference type="SMART" id="SM00303">
    <property type="entry name" value="GPS"/>
    <property type="match status" value="1"/>
</dbReference>
<feature type="compositionally biased region" description="Basic residues" evidence="7">
    <location>
        <begin position="1034"/>
        <end position="1048"/>
    </location>
</feature>
<dbReference type="Pfam" id="PF23597">
    <property type="entry name" value="KIAA0319_N"/>
    <property type="match status" value="1"/>
</dbReference>
<feature type="compositionally biased region" description="Low complexity" evidence="7">
    <location>
        <begin position="1527"/>
        <end position="1541"/>
    </location>
</feature>
<feature type="compositionally biased region" description="Basic residues" evidence="7">
    <location>
        <begin position="725"/>
        <end position="740"/>
    </location>
</feature>
<evidence type="ECO:0000313" key="11">
    <source>
        <dbReference type="Proteomes" id="UP001652625"/>
    </source>
</evidence>
<feature type="compositionally biased region" description="Basic and acidic residues" evidence="7">
    <location>
        <begin position="776"/>
        <end position="792"/>
    </location>
</feature>
<feature type="compositionally biased region" description="Polar residues" evidence="7">
    <location>
        <begin position="896"/>
        <end position="911"/>
    </location>
</feature>
<feature type="region of interest" description="Disordered" evidence="7">
    <location>
        <begin position="397"/>
        <end position="417"/>
    </location>
</feature>
<feature type="region of interest" description="Disordered" evidence="7">
    <location>
        <begin position="1527"/>
        <end position="1547"/>
    </location>
</feature>
<keyword evidence="3" id="KW-1133">Transmembrane helix</keyword>
<evidence type="ECO:0000256" key="2">
    <source>
        <dbReference type="ARBA" id="ARBA00022692"/>
    </source>
</evidence>
<feature type="compositionally biased region" description="Basic residues" evidence="7">
    <location>
        <begin position="1462"/>
        <end position="1472"/>
    </location>
</feature>
<dbReference type="InterPro" id="IPR036445">
    <property type="entry name" value="GPCR_2_extracell_dom_sf"/>
</dbReference>
<evidence type="ECO:0000256" key="4">
    <source>
        <dbReference type="ARBA" id="ARBA00023136"/>
    </source>
</evidence>
<dbReference type="PANTHER" id="PTHR45813">
    <property type="entry name" value="IG-LIKE DOMAIN-CONTAINING PROTEIN"/>
    <property type="match status" value="1"/>
</dbReference>
<dbReference type="Gene3D" id="1.25.40.610">
    <property type="match status" value="1"/>
</dbReference>
<feature type="region of interest" description="Disordered" evidence="7">
    <location>
        <begin position="578"/>
        <end position="621"/>
    </location>
</feature>
<protein>
    <submittedName>
        <fullName evidence="12">Uncharacterized protein LOC100197733 isoform X5</fullName>
    </submittedName>
</protein>
<sequence length="3187" mass="362195">MVIKIFVIGWLLLLCVNKILSSGLCQQQAQSAFQLLSLGNAYSKEECFNHCCKRKECQISILNQRRCFGINCSNKNLCKVITEQLINFKGHRVDKRSDGQNEFNDNNDINQYNLTSNFKKEFTHATDEKFNNVYNNEEYNTTNLTIFDEKLIPLIQQKVSTFLPTSFPSKRVKRNSIDKAEDYNGIITNVTNVREKISYNDDNYKVMIPNATYVRVKRFTADYSNSNENDNENDLNRYVETSGNNAGESEIVGDNGIELQCAKSEFKHSTIPKRKKSYLFKQLHGEVTKLSDCSKKCCKTDECVLAFTIETFCYAVICSDDSNFCHSNRDKLPSLKILLAVLSPKKEIAYPRRFTKIHKKKKNQQENSEERHALNAEYIGSFDAAGSFKKTQDYDVNNRLSNQGGLSNQPSDYHQQSHDVFQKKEEVPHFDELSDDIRMLKYANSKMNTLQVDDDKMGNYNSQYESPEPAEFIKQQQDTYVPLPDRLHNAGYFNEIRGESEDFLNHQTSSDQSKENRSKPHLFFNKENENEFKNDENESTDQFIKRIPTDRSFKRHSYADAHAEGDYDSSYPTFKHSTVSHHTTKHISKTSPKSNFSTKKTKHIEKSIEDEGSSGAGGLNLEKHLKKVNNNLSTTKYKHTEKSIEEVGSGDAVNSDKNKKETPNSMKTNKSKHTENSIDEENKADEENLNKNKKERPNITKTKKSKHTENNIDEENKADEENLNKHKKERPNNMKTKKSKHTENSIDKENKADEESLEKHKKETPNNMKAKKSKHTEKSVGEESKTDEESLNKHKKETSVTMKFKKSKHDEKSIDEEGSADAINLNKYKKKITDTTESIKHTEKSIDEEGSADAESLDTHKNKKVKTNKKEAEKEDLILKKIASLEAKLAEKFLSNNTASAIQSNVINNNAPEKEKSLKNQKKQVQVANKNDSSNSSKHTKKKERHQIKKSTNFKKKNDLKNDSSHETNHKTEKEGSTEEHSNEEHEGFDFSKTEEREYGSGSGIEEDISLQSKKVNAVKATKKEVVGSNKNKNNVKKKKKNHVKKSKKTEQTKKLSKILHKTEKSTEKSSKIVHETEKSTEKLSKIIHETEKSTEKSSKIVHETEKSAEKLSKIALETEKSNINSTVKLKKPKEQNSSVLSKVIHEDDDEEGSADQKLQTTLKLSFNHKLKKTSDNKNKQNIGRNTTSNEKNIEKSMNPTTSSHEIKSTILEDTQSTQKNKSLIYKNTTVTHLNKPILNESTLNTDASITHDKKILLLNQTASTNTSQSSKRHHIPHKKKNKKRLLNNSTQSIQPIATIKKHKNIDVFKEFEKLRELYESGVNMKAHRKELKVLEAELIGSGDASGEDILPSKIVKVKTTKNKILESKKIISTVAPTTITTPSSTTPSSTIPLSTTSTTTSASTTTATTITTTLTTTYKKFKTTPLLLQTVKPKILPFKSSKLERKNFLHIKVKPTPPAIKKGKPTHKNKQKLAVTQHPRTVPTVLVDPETDKMINHTLNKTEEHKNISYKGGLILVTTTPKAHTSKISTTKAPTSKSTTLRSTTAKSPTLKSTILKVPTLNIAIGDEPEGPVIFIPSEKTKLKTLLVKTSKAVNTHKPDHQKKLQHVPTKSFVAQKKLNKPTKLSVKIKEIKVHKPSNKHIFKPTNKPTFHITPKQTNKVQKEKLKPKILKITLTTQKTTLHKPTVHPKPFSPLEKKLFGTTYAPFFKNQHLNNVPLNTLPTKLPALPGLPQHYKFFLPFQGNDIKAHHSPTISHTNSYFNKNELGNPLVNAFKSLQNQPYLFNQDLLPNNKKNLGESSSHNMDDDMPNVIGAPKFDNTIANPKQPVFKKPSTLTFKIIPNHSSHLPLNNPTKQQIIPNQKNTMSQSDLLKTLADILRKKPEHIIQDLSNMTIYKTSESHLVMHSPTLRVKHITTKGKPHLPKKPTTKQMSKANENKNLLSFSHEYNPHMLPNQISAHKQKENNTSQHNQKEKLPISAVHVNKHPVVLTTHNNTLLHTPTKKITEKKKLTGNKKESPSEKKKESPTQKKKESPLEVISRLLGNKNNSKTSALDDFFNDHKVTLNPLSSIHKSTDQILKKSPNKLESFFKKTEIKEKPPSKNESINHKNLVEESKSTKSCRILKDLKNTVFSNEHVGTIQNIPGQSNMSSCFEKCCHIDTCHVAMLDVDVCKLVHCSNHELCHSLLTTKRDVHLVFLEKNISDMEPKRFCVKQNSIGVPWEPTLAGSTSMRSCPRDAFGQAKRKCDIHAHWQSPDFSECTSLEYSNMEQKINGLGYTESARSLVREIEDITTQSIDNSMIFGGDLMRATKTITGIVRFITETKAESFDHADLKSFTKSISNMLDETNKQEWMNIQQVPGPSRLMNSLDEIGLYSAERMPVPSEMKPVITRSILLSVEKRFPGQASYSFPNYTLSEIRGWSNRRDSISVPYQAFSKDKETLIASANFKTLGLLLPHRWNTKKHVTFTDGFVVNSNVISCSISPKPILIQPPVVITLHHLKEFPGGESKCVFWDIRNDAGGSWSVDGCNLISSNRTMSICSCNHLTHFAVLTHTGDQKVSAKEQAKEHSMAAMWLGIPLGILLIVASFYTCFTWSKAPRRRHVVIMDKKPTLPENEEIVTKRVSEKYPGSPDRYLYAANITPSPSELEWEHAWDFLANSHFNGSKKIFKNFKKEHSKKVACDVQVAWKEKETDSIATVDSQGSCFQWKHQDDFEWSKDRIKCLGRGLLNVSTEHLQCSISSTSFNYDAPPSFEIASHLDTFSPIAMSSPQSVSIEELLGMKRCKPLLRCNYLQISFDPDEEVKTPELFRSIVSLTDDFSDSINETINQDISLTDLTQNDISCSEEISVPSDDMLLNIPPLYSQLSPKKVNLETVHPIKTNKNNSIKIDQNQPVVEFISNSHIFNLHSFEEENSLVCKDNCCMVYLDKLFEDVVEIGLEDAKHERSMEDVRCDSIPNSINGSDQSLFLKIRQPSNTNQYSIMKKMYFRINMPKSSQFKSIISNTVKKSQREAAKDAKQTLVRTQKMHMKSYIALRQQCRMNEATKIPYLHTIKRTQFQSKGVKKISNIIKENRTLDPDVLDSVNPSRSLIRKRKSCIVSLKEQYPVVFKSSLNSPKCGKLALDNFQSEMRIIKNRSPLHKRKVLHRRLSSKNKIEVKNEVIKQPEDKLSLERKAFAGHLSRWQCEEHLP</sequence>
<comment type="subcellular location">
    <subcellularLocation>
        <location evidence="1">Membrane</location>
    </subcellularLocation>
</comment>
<feature type="region of interest" description="Disordered" evidence="7">
    <location>
        <begin position="1456"/>
        <end position="1476"/>
    </location>
</feature>
<evidence type="ECO:0000256" key="7">
    <source>
        <dbReference type="SAM" id="MobiDB-lite"/>
    </source>
</evidence>
<dbReference type="Gene3D" id="2.60.220.50">
    <property type="match status" value="1"/>
</dbReference>
<feature type="region of interest" description="Disordered" evidence="7">
    <location>
        <begin position="1382"/>
        <end position="1401"/>
    </location>
</feature>
<feature type="compositionally biased region" description="Basic and acidic residues" evidence="7">
    <location>
        <begin position="831"/>
        <end position="847"/>
    </location>
</feature>
<dbReference type="InterPro" id="IPR046338">
    <property type="entry name" value="GAIN_dom_sf"/>
</dbReference>
<feature type="region of interest" description="Disordered" evidence="7">
    <location>
        <begin position="1263"/>
        <end position="1292"/>
    </location>
</feature>
<keyword evidence="8" id="KW-0732">Signal</keyword>
<feature type="compositionally biased region" description="Basic and acidic residues" evidence="7">
    <location>
        <begin position="741"/>
        <end position="764"/>
    </location>
</feature>
<keyword evidence="6" id="KW-0325">Glycoprotein</keyword>
<dbReference type="SMART" id="SM00008">
    <property type="entry name" value="HormR"/>
    <property type="match status" value="1"/>
</dbReference>
<dbReference type="Pfam" id="PF01825">
    <property type="entry name" value="GPS"/>
    <property type="match status" value="1"/>
</dbReference>
<feature type="compositionally biased region" description="Basic and acidic residues" evidence="7">
    <location>
        <begin position="956"/>
        <end position="999"/>
    </location>
</feature>
<feature type="signal peptide" evidence="8">
    <location>
        <begin position="1"/>
        <end position="21"/>
    </location>
</feature>
<feature type="compositionally biased region" description="Basic and acidic residues" evidence="7">
    <location>
        <begin position="512"/>
        <end position="536"/>
    </location>
</feature>
<keyword evidence="4" id="KW-0472">Membrane</keyword>
<evidence type="ECO:0000256" key="6">
    <source>
        <dbReference type="ARBA" id="ARBA00023180"/>
    </source>
</evidence>
<feature type="region of interest" description="Disordered" evidence="7">
    <location>
        <begin position="1993"/>
        <end position="2036"/>
    </location>
</feature>
<name>A0ABM4C1F2_HYDVU</name>
<feature type="compositionally biased region" description="Polar residues" evidence="7">
    <location>
        <begin position="1180"/>
        <end position="1204"/>
    </location>
</feature>
<feature type="compositionally biased region" description="Polar residues" evidence="7">
    <location>
        <begin position="397"/>
        <end position="414"/>
    </location>
</feature>
<dbReference type="GeneID" id="100197733"/>
<dbReference type="InterPro" id="IPR000203">
    <property type="entry name" value="GPS"/>
</dbReference>
<gene>
    <name evidence="12" type="primary">LOC100197733</name>
</gene>
<feature type="compositionally biased region" description="Basic and acidic residues" evidence="7">
    <location>
        <begin position="1061"/>
        <end position="1105"/>
    </location>
</feature>